<name>A0A3A2ZLT1_9EURO</name>
<dbReference type="Proteomes" id="UP000266188">
    <property type="component" value="Unassembled WGS sequence"/>
</dbReference>
<protein>
    <submittedName>
        <fullName evidence="2">Uncharacterized protein</fullName>
    </submittedName>
</protein>
<gene>
    <name evidence="2" type="ORF">PHISCL_03661</name>
</gene>
<dbReference type="EMBL" id="MVGC01000097">
    <property type="protein sequence ID" value="RJE24006.1"/>
    <property type="molecule type" value="Genomic_DNA"/>
</dbReference>
<accession>A0A3A2ZLT1</accession>
<evidence type="ECO:0000313" key="3">
    <source>
        <dbReference type="Proteomes" id="UP000266188"/>
    </source>
</evidence>
<evidence type="ECO:0000256" key="1">
    <source>
        <dbReference type="SAM" id="Phobius"/>
    </source>
</evidence>
<evidence type="ECO:0000313" key="2">
    <source>
        <dbReference type="EMBL" id="RJE24006.1"/>
    </source>
</evidence>
<organism evidence="2 3">
    <name type="scientific">Aspergillus sclerotialis</name>
    <dbReference type="NCBI Taxonomy" id="2070753"/>
    <lineage>
        <taxon>Eukaryota</taxon>
        <taxon>Fungi</taxon>
        <taxon>Dikarya</taxon>
        <taxon>Ascomycota</taxon>
        <taxon>Pezizomycotina</taxon>
        <taxon>Eurotiomycetes</taxon>
        <taxon>Eurotiomycetidae</taxon>
        <taxon>Eurotiales</taxon>
        <taxon>Aspergillaceae</taxon>
        <taxon>Aspergillus</taxon>
        <taxon>Aspergillus subgen. Polypaecilum</taxon>
    </lineage>
</organism>
<reference evidence="3" key="1">
    <citation type="submission" date="2017-02" db="EMBL/GenBank/DDBJ databases">
        <authorList>
            <person name="Tafer H."/>
            <person name="Lopandic K."/>
        </authorList>
    </citation>
    <scope>NUCLEOTIDE SEQUENCE [LARGE SCALE GENOMIC DNA]</scope>
    <source>
        <strain evidence="3">CBS 366.77</strain>
    </source>
</reference>
<keyword evidence="1" id="KW-0472">Membrane</keyword>
<proteinExistence type="predicted"/>
<keyword evidence="1" id="KW-0812">Transmembrane</keyword>
<comment type="caution">
    <text evidence="2">The sequence shown here is derived from an EMBL/GenBank/DDBJ whole genome shotgun (WGS) entry which is preliminary data.</text>
</comment>
<dbReference type="AlphaFoldDB" id="A0A3A2ZLT1"/>
<keyword evidence="1" id="KW-1133">Transmembrane helix</keyword>
<sequence length="196" mass="21706">MTWQAIWPITRGFMCGVALQGPKPCDDPALISEGFAMLISNKYREEQPHRFPLIAKYEDSRPHVYRTVSKLPQILFDIIILEHSIVTSFLVRTGSPNGKDKEGCNTSSKGRKLEKNHLFYSYYPKPIRNSPLSTLLTIINMKVFATVSTIIFALAAVAVAAPNPNAASNLDTRAMCDGAPPGYVLCDGDCRKPEDC</sequence>
<feature type="transmembrane region" description="Helical" evidence="1">
    <location>
        <begin position="143"/>
        <end position="161"/>
    </location>
</feature>
<keyword evidence="3" id="KW-1185">Reference proteome</keyword>